<sequence>MTSQYPSTFIQQYPTKIAFLIDCASGLDGFSLSSRFMDNFPPNSDIFLFYPNSEPGMNRRLKRIESSSHGVFFFPTSDYGIECTISFLLGQINDKYDAFILVTSYHPAFDNICHQLIANRIQLKNHIQVRSFEHINQFEQFLKELIRLQNDTETSKTNKKTVVNYSKKHLFHSCPFESKEDSTILYRFGDFLHHLDIEHANVHYDYCADCEQLENDPQGLEGHIQEKHWKANGFHVNIRSS</sequence>
<proteinExistence type="predicted"/>
<gene>
    <name evidence="1" type="ORF">XAT740_LOCUS49708</name>
</gene>
<evidence type="ECO:0000313" key="2">
    <source>
        <dbReference type="Proteomes" id="UP000663828"/>
    </source>
</evidence>
<name>A0A816BWY1_ADIRI</name>
<keyword evidence="2" id="KW-1185">Reference proteome</keyword>
<comment type="caution">
    <text evidence="1">The sequence shown here is derived from an EMBL/GenBank/DDBJ whole genome shotgun (WGS) entry which is preliminary data.</text>
</comment>
<dbReference type="EMBL" id="CAJNOR010007427">
    <property type="protein sequence ID" value="CAF1617093.1"/>
    <property type="molecule type" value="Genomic_DNA"/>
</dbReference>
<organism evidence="1 2">
    <name type="scientific">Adineta ricciae</name>
    <name type="common">Rotifer</name>
    <dbReference type="NCBI Taxonomy" id="249248"/>
    <lineage>
        <taxon>Eukaryota</taxon>
        <taxon>Metazoa</taxon>
        <taxon>Spiralia</taxon>
        <taxon>Gnathifera</taxon>
        <taxon>Rotifera</taxon>
        <taxon>Eurotatoria</taxon>
        <taxon>Bdelloidea</taxon>
        <taxon>Adinetida</taxon>
        <taxon>Adinetidae</taxon>
        <taxon>Adineta</taxon>
    </lineage>
</organism>
<protein>
    <submittedName>
        <fullName evidence="1">Uncharacterized protein</fullName>
    </submittedName>
</protein>
<evidence type="ECO:0000313" key="1">
    <source>
        <dbReference type="EMBL" id="CAF1617093.1"/>
    </source>
</evidence>
<dbReference type="AlphaFoldDB" id="A0A816BWY1"/>
<dbReference type="Proteomes" id="UP000663828">
    <property type="component" value="Unassembled WGS sequence"/>
</dbReference>
<accession>A0A816BWY1</accession>
<reference evidence="1" key="1">
    <citation type="submission" date="2021-02" db="EMBL/GenBank/DDBJ databases">
        <authorList>
            <person name="Nowell W R."/>
        </authorList>
    </citation>
    <scope>NUCLEOTIDE SEQUENCE</scope>
</reference>